<dbReference type="InterPro" id="IPR013815">
    <property type="entry name" value="ATP_grasp_subdomain_1"/>
</dbReference>
<dbReference type="Gene3D" id="3.30.1490.20">
    <property type="entry name" value="ATP-grasp fold, A domain"/>
    <property type="match status" value="1"/>
</dbReference>
<organism evidence="5 6">
    <name type="scientific">Oceanibacterium hippocampi</name>
    <dbReference type="NCBI Taxonomy" id="745714"/>
    <lineage>
        <taxon>Bacteria</taxon>
        <taxon>Pseudomonadati</taxon>
        <taxon>Pseudomonadota</taxon>
        <taxon>Alphaproteobacteria</taxon>
        <taxon>Sneathiellales</taxon>
        <taxon>Sneathiellaceae</taxon>
        <taxon>Oceanibacterium</taxon>
    </lineage>
</organism>
<dbReference type="EMBL" id="FWFR01000001">
    <property type="protein sequence ID" value="SLN10795.1"/>
    <property type="molecule type" value="Genomic_DNA"/>
</dbReference>
<reference evidence="5 6" key="1">
    <citation type="submission" date="2017-03" db="EMBL/GenBank/DDBJ databases">
        <authorList>
            <person name="Afonso C.L."/>
            <person name="Miller P.J."/>
            <person name="Scott M.A."/>
            <person name="Spackman E."/>
            <person name="Goraichik I."/>
            <person name="Dimitrov K.M."/>
            <person name="Suarez D.L."/>
            <person name="Swayne D.E."/>
        </authorList>
    </citation>
    <scope>NUCLEOTIDE SEQUENCE [LARGE SCALE GENOMIC DNA]</scope>
    <source>
        <strain evidence="5 6">CECT 7691</strain>
    </source>
</reference>
<keyword evidence="2 5" id="KW-0436">Ligase</keyword>
<evidence type="ECO:0000256" key="3">
    <source>
        <dbReference type="PROSITE-ProRule" id="PRU00409"/>
    </source>
</evidence>
<dbReference type="GO" id="GO:0005524">
    <property type="term" value="F:ATP binding"/>
    <property type="evidence" value="ECO:0007669"/>
    <property type="project" value="UniProtKB-UniRule"/>
</dbReference>
<proteinExistence type="inferred from homology"/>
<accession>A0A1Y5R771</accession>
<dbReference type="GO" id="GO:0008716">
    <property type="term" value="F:D-alanine-D-alanine ligase activity"/>
    <property type="evidence" value="ECO:0007669"/>
    <property type="project" value="UniProtKB-EC"/>
</dbReference>
<dbReference type="OrthoDB" id="9813261at2"/>
<feature type="domain" description="ATP-grasp" evidence="4">
    <location>
        <begin position="144"/>
        <end position="366"/>
    </location>
</feature>
<keyword evidence="6" id="KW-1185">Reference proteome</keyword>
<dbReference type="EC" id="6.3.2.4" evidence="5"/>
<evidence type="ECO:0000256" key="1">
    <source>
        <dbReference type="ARBA" id="ARBA00010871"/>
    </source>
</evidence>
<comment type="similarity">
    <text evidence="1">Belongs to the D-alanine--D-alanine ligase family.</text>
</comment>
<dbReference type="RefSeq" id="WP_085881441.1">
    <property type="nucleotide sequence ID" value="NZ_FWFR01000001.1"/>
</dbReference>
<dbReference type="PANTHER" id="PTHR23132">
    <property type="entry name" value="D-ALANINE--D-ALANINE LIGASE"/>
    <property type="match status" value="1"/>
</dbReference>
<dbReference type="PANTHER" id="PTHR23132:SF23">
    <property type="entry name" value="D-ALANINE--D-ALANINE LIGASE B"/>
    <property type="match status" value="1"/>
</dbReference>
<dbReference type="Pfam" id="PF07478">
    <property type="entry name" value="Dala_Dala_lig_C"/>
    <property type="match status" value="1"/>
</dbReference>
<dbReference type="SUPFAM" id="SSF56059">
    <property type="entry name" value="Glutathione synthetase ATP-binding domain-like"/>
    <property type="match status" value="1"/>
</dbReference>
<evidence type="ECO:0000313" key="5">
    <source>
        <dbReference type="EMBL" id="SLN10795.1"/>
    </source>
</evidence>
<dbReference type="PROSITE" id="PS50975">
    <property type="entry name" value="ATP_GRASP"/>
    <property type="match status" value="1"/>
</dbReference>
<keyword evidence="3" id="KW-0547">Nucleotide-binding</keyword>
<dbReference type="Gene3D" id="3.30.470.20">
    <property type="entry name" value="ATP-grasp fold, B domain"/>
    <property type="match status" value="1"/>
</dbReference>
<evidence type="ECO:0000256" key="2">
    <source>
        <dbReference type="ARBA" id="ARBA00022598"/>
    </source>
</evidence>
<sequence length="393" mass="43798">MFQYEIANGPDSRQRPAFGERELSRLFRSLRIAVIHGGDKEDPGSVIYRSHNPRTWKSYEEVAGDIAAALRRIGFRQVELLPEDMRLGDRLRQARTHLAWLNSGGVQGYNPLCHAPALLEMLGMPYVGHSPLNASAFDNKHVFKRELVAAGLPTSRFMAWRGGGGAFRPHETGRFHRAFGDYAGPFIAKPDSGRASLDVHVVDDVESLVDAVNAIYAKTRNLVLIEKYLPGREFCIGVAGPVVSRGGVLEHLGAPFAFSAVERHFDAGERIFTSMDVKPITGRRFHAVDPEFEPELVEELGALARKIYMEFNCETLIRIDLRSDDKGRLHILEANPKPDLKQPGPDRTCLLSSGLARERMSYDDLIFSQIANTLHLLLADRKDTVPHIAALVD</sequence>
<dbReference type="InParanoid" id="A0A1Y5R771"/>
<name>A0A1Y5R771_9PROT</name>
<dbReference type="InterPro" id="IPR011095">
    <property type="entry name" value="Dala_Dala_lig_C"/>
</dbReference>
<dbReference type="AlphaFoldDB" id="A0A1Y5R771"/>
<evidence type="ECO:0000313" key="6">
    <source>
        <dbReference type="Proteomes" id="UP000193200"/>
    </source>
</evidence>
<dbReference type="GO" id="GO:0046872">
    <property type="term" value="F:metal ion binding"/>
    <property type="evidence" value="ECO:0007669"/>
    <property type="project" value="InterPro"/>
</dbReference>
<evidence type="ECO:0000259" key="4">
    <source>
        <dbReference type="PROSITE" id="PS50975"/>
    </source>
</evidence>
<keyword evidence="3" id="KW-0067">ATP-binding</keyword>
<dbReference type="InterPro" id="IPR011761">
    <property type="entry name" value="ATP-grasp"/>
</dbReference>
<gene>
    <name evidence="5" type="primary">ddlB_1</name>
    <name evidence="5" type="ORF">OCH7691_00065</name>
</gene>
<protein>
    <submittedName>
        <fullName evidence="5">D-alanine--D-alanine ligase B</fullName>
        <ecNumber evidence="5">6.3.2.4</ecNumber>
    </submittedName>
</protein>
<dbReference type="Proteomes" id="UP000193200">
    <property type="component" value="Unassembled WGS sequence"/>
</dbReference>